<dbReference type="EnsemblMetazoa" id="CPIJ006565-RA">
    <property type="protein sequence ID" value="CPIJ006565-PA"/>
    <property type="gene ID" value="CPIJ006565"/>
</dbReference>
<dbReference type="HOGENOM" id="CLU_054830_0_0_1"/>
<dbReference type="OMA" id="MTLHRGY"/>
<accession>B0WH97</accession>
<feature type="compositionally biased region" description="Basic and acidic residues" evidence="1">
    <location>
        <begin position="406"/>
        <end position="418"/>
    </location>
</feature>
<proteinExistence type="predicted"/>
<dbReference type="EMBL" id="DS231933">
    <property type="protein sequence ID" value="EDS27555.1"/>
    <property type="molecule type" value="Genomic_DNA"/>
</dbReference>
<dbReference type="KEGG" id="cqu:CpipJ_CPIJ006565"/>
<dbReference type="OrthoDB" id="6763801at2759"/>
<protein>
    <submittedName>
        <fullName evidence="2 3">Uncharacterized protein</fullName>
    </submittedName>
</protein>
<dbReference type="Proteomes" id="UP000002320">
    <property type="component" value="Unassembled WGS sequence"/>
</dbReference>
<evidence type="ECO:0000256" key="1">
    <source>
        <dbReference type="SAM" id="MobiDB-lite"/>
    </source>
</evidence>
<keyword evidence="4" id="KW-1185">Reference proteome</keyword>
<dbReference type="InParanoid" id="B0WH97"/>
<sequence>MALLALSVRHPPVALRPFALAILFGQQRKSTNVDAIDSFISELVENKTLKWKVLNNKNRAPPRKNEAVVVAPPPVGVSSRRSPFRLTQIFDDLTSNPLVVNIEPLEQTHIDNLVETAIQEDNEKDVHLLFDQMLEYRRVPSRQVLQMMCEYFAVETDRKRLDQLVGLCRIVLPEHTALSKDYLHYKALLQWKMGNSLKALENFKEALQDCPALTKQDINRLLQGIVDETIGKKSEAVLLAVIELGEFCMFQLKDEFLLCYVWEGSFRSQWFSDQEAARALFDKHAGLRVAIARRLGKLCFTYMQEFNAEPVYRLMELFLKHKMLPQCQQVLVRLFEYQYWRRDLRACSEIMQNSIDLDITLPDIYNRKLLDLLLGRTTAGPRLQHSPVGAVSSSSSAAASGTSPSDPKRKAKSYELKF</sequence>
<gene>
    <name evidence="3" type="primary">6038236</name>
    <name evidence="2" type="ORF">CpipJ_CPIJ006565</name>
</gene>
<evidence type="ECO:0000313" key="2">
    <source>
        <dbReference type="EMBL" id="EDS27555.1"/>
    </source>
</evidence>
<dbReference type="AlphaFoldDB" id="B0WH97"/>
<organism>
    <name type="scientific">Culex quinquefasciatus</name>
    <name type="common">Southern house mosquito</name>
    <name type="synonym">Culex pungens</name>
    <dbReference type="NCBI Taxonomy" id="7176"/>
    <lineage>
        <taxon>Eukaryota</taxon>
        <taxon>Metazoa</taxon>
        <taxon>Ecdysozoa</taxon>
        <taxon>Arthropoda</taxon>
        <taxon>Hexapoda</taxon>
        <taxon>Insecta</taxon>
        <taxon>Pterygota</taxon>
        <taxon>Neoptera</taxon>
        <taxon>Endopterygota</taxon>
        <taxon>Diptera</taxon>
        <taxon>Nematocera</taxon>
        <taxon>Culicoidea</taxon>
        <taxon>Culicidae</taxon>
        <taxon>Culicinae</taxon>
        <taxon>Culicini</taxon>
        <taxon>Culex</taxon>
        <taxon>Culex</taxon>
    </lineage>
</organism>
<name>B0WH97_CULQU</name>
<feature type="compositionally biased region" description="Low complexity" evidence="1">
    <location>
        <begin position="386"/>
        <end position="405"/>
    </location>
</feature>
<dbReference type="FunCoup" id="B0WH97">
    <property type="interactions" value="11"/>
</dbReference>
<reference evidence="3" key="2">
    <citation type="submission" date="2020-05" db="UniProtKB">
        <authorList>
            <consortium name="EnsemblMetazoa"/>
        </authorList>
    </citation>
    <scope>IDENTIFICATION</scope>
    <source>
        <strain evidence="3">JHB</strain>
    </source>
</reference>
<feature type="region of interest" description="Disordered" evidence="1">
    <location>
        <begin position="384"/>
        <end position="418"/>
    </location>
</feature>
<reference evidence="2" key="1">
    <citation type="submission" date="2007-03" db="EMBL/GenBank/DDBJ databases">
        <title>Annotation of Culex pipiens quinquefasciatus.</title>
        <authorList>
            <consortium name="The Broad Institute Genome Sequencing Platform"/>
            <person name="Atkinson P.W."/>
            <person name="Hemingway J."/>
            <person name="Christensen B.M."/>
            <person name="Higgs S."/>
            <person name="Kodira C."/>
            <person name="Hannick L."/>
            <person name="Megy K."/>
            <person name="O'Leary S."/>
            <person name="Pearson M."/>
            <person name="Haas B.J."/>
            <person name="Mauceli E."/>
            <person name="Wortman J.R."/>
            <person name="Lee N.H."/>
            <person name="Guigo R."/>
            <person name="Stanke M."/>
            <person name="Alvarado L."/>
            <person name="Amedeo P."/>
            <person name="Antoine C.H."/>
            <person name="Arensburger P."/>
            <person name="Bidwell S.L."/>
            <person name="Crawford M."/>
            <person name="Camaro F."/>
            <person name="Devon K."/>
            <person name="Engels R."/>
            <person name="Hammond M."/>
            <person name="Howarth C."/>
            <person name="Koehrsen M."/>
            <person name="Lawson D."/>
            <person name="Montgomery P."/>
            <person name="Nene V."/>
            <person name="Nusbaum C."/>
            <person name="Puiu D."/>
            <person name="Romero-Severson J."/>
            <person name="Severson D.W."/>
            <person name="Shumway M."/>
            <person name="Sisk P."/>
            <person name="Stolte C."/>
            <person name="Zeng Q."/>
            <person name="Eisenstadt E."/>
            <person name="Fraser-Liggett C."/>
            <person name="Strausberg R."/>
            <person name="Galagan J."/>
            <person name="Birren B."/>
            <person name="Collins F.H."/>
        </authorList>
    </citation>
    <scope>NUCLEOTIDE SEQUENCE [LARGE SCALE GENOMIC DNA]</scope>
    <source>
        <strain evidence="2">JHB</strain>
    </source>
</reference>
<dbReference type="VEuPathDB" id="VectorBase:CQUJHB016270"/>
<evidence type="ECO:0000313" key="4">
    <source>
        <dbReference type="Proteomes" id="UP000002320"/>
    </source>
</evidence>
<evidence type="ECO:0000313" key="3">
    <source>
        <dbReference type="EnsemblMetazoa" id="CPIJ006565-PA"/>
    </source>
</evidence>
<dbReference type="VEuPathDB" id="VectorBase:CPIJ006565"/>
<dbReference type="eggNOG" id="ENOG502S4RT">
    <property type="taxonomic scope" value="Eukaryota"/>
</dbReference>